<feature type="compositionally biased region" description="Basic and acidic residues" evidence="2">
    <location>
        <begin position="761"/>
        <end position="775"/>
    </location>
</feature>
<accession>A0A139A9V7</accession>
<feature type="compositionally biased region" description="Low complexity" evidence="2">
    <location>
        <begin position="37"/>
        <end position="53"/>
    </location>
</feature>
<feature type="compositionally biased region" description="Basic and acidic residues" evidence="2">
    <location>
        <begin position="54"/>
        <end position="67"/>
    </location>
</feature>
<evidence type="ECO:0000313" key="3">
    <source>
        <dbReference type="EMBL" id="KXS13517.1"/>
    </source>
</evidence>
<feature type="compositionally biased region" description="Low complexity" evidence="2">
    <location>
        <begin position="663"/>
        <end position="676"/>
    </location>
</feature>
<feature type="compositionally biased region" description="Basic and acidic residues" evidence="2">
    <location>
        <begin position="858"/>
        <end position="870"/>
    </location>
</feature>
<feature type="region of interest" description="Disordered" evidence="2">
    <location>
        <begin position="725"/>
        <end position="799"/>
    </location>
</feature>
<feature type="compositionally biased region" description="Low complexity" evidence="2">
    <location>
        <begin position="782"/>
        <end position="792"/>
    </location>
</feature>
<proteinExistence type="predicted"/>
<evidence type="ECO:0000256" key="2">
    <source>
        <dbReference type="SAM" id="MobiDB-lite"/>
    </source>
</evidence>
<dbReference type="EMBL" id="KQ965777">
    <property type="protein sequence ID" value="KXS13517.1"/>
    <property type="molecule type" value="Genomic_DNA"/>
</dbReference>
<feature type="compositionally biased region" description="Polar residues" evidence="2">
    <location>
        <begin position="725"/>
        <end position="739"/>
    </location>
</feature>
<keyword evidence="1" id="KW-0175">Coiled coil</keyword>
<protein>
    <submittedName>
        <fullName evidence="3">Uncharacterized protein</fullName>
    </submittedName>
</protein>
<name>A0A139A9V7_GONPJ</name>
<feature type="compositionally biased region" description="Polar residues" evidence="2">
    <location>
        <begin position="893"/>
        <end position="904"/>
    </location>
</feature>
<feature type="region of interest" description="Disordered" evidence="2">
    <location>
        <begin position="37"/>
        <end position="72"/>
    </location>
</feature>
<feature type="region of interest" description="Disordered" evidence="2">
    <location>
        <begin position="215"/>
        <end position="246"/>
    </location>
</feature>
<evidence type="ECO:0000313" key="4">
    <source>
        <dbReference type="Proteomes" id="UP000070544"/>
    </source>
</evidence>
<dbReference type="AlphaFoldDB" id="A0A139A9V7"/>
<feature type="compositionally biased region" description="Polar residues" evidence="2">
    <location>
        <begin position="233"/>
        <end position="246"/>
    </location>
</feature>
<feature type="region of interest" description="Disordered" evidence="2">
    <location>
        <begin position="555"/>
        <end position="597"/>
    </location>
</feature>
<feature type="region of interest" description="Disordered" evidence="2">
    <location>
        <begin position="818"/>
        <end position="934"/>
    </location>
</feature>
<feature type="region of interest" description="Disordered" evidence="2">
    <location>
        <begin position="631"/>
        <end position="691"/>
    </location>
</feature>
<dbReference type="Proteomes" id="UP000070544">
    <property type="component" value="Unassembled WGS sequence"/>
</dbReference>
<reference evidence="3 4" key="1">
    <citation type="journal article" date="2015" name="Genome Biol. Evol.">
        <title>Phylogenomic analyses indicate that early fungi evolved digesting cell walls of algal ancestors of land plants.</title>
        <authorList>
            <person name="Chang Y."/>
            <person name="Wang S."/>
            <person name="Sekimoto S."/>
            <person name="Aerts A.L."/>
            <person name="Choi C."/>
            <person name="Clum A."/>
            <person name="LaButti K.M."/>
            <person name="Lindquist E.A."/>
            <person name="Yee Ngan C."/>
            <person name="Ohm R.A."/>
            <person name="Salamov A.A."/>
            <person name="Grigoriev I.V."/>
            <person name="Spatafora J.W."/>
            <person name="Berbee M.L."/>
        </authorList>
    </citation>
    <scope>NUCLEOTIDE SEQUENCE [LARGE SCALE GENOMIC DNA]</scope>
    <source>
        <strain evidence="3 4">JEL478</strain>
    </source>
</reference>
<gene>
    <name evidence="3" type="ORF">M427DRAFT_45649</name>
</gene>
<evidence type="ECO:0000256" key="1">
    <source>
        <dbReference type="SAM" id="Coils"/>
    </source>
</evidence>
<feature type="compositionally biased region" description="Low complexity" evidence="2">
    <location>
        <begin position="740"/>
        <end position="754"/>
    </location>
</feature>
<feature type="compositionally biased region" description="Low complexity" evidence="2">
    <location>
        <begin position="584"/>
        <end position="593"/>
    </location>
</feature>
<sequence>MQTFEEWQESMSSTKLSFRHSADMETIDATLDSHFASSQSSLESNSMNSAASSRNREWSLEDGDSPHHRPPRLQRQLSLGNAIVQMPSSVPGGHARRFSVSNSSSERAVHPLAHILLAKTGIAGATSAAHLAGGFDAVVEVSRRLSAVATGATSFSTAFFHRTRDYISVASRPNAGDISEESVSREEGDLLERATQSPQLNLVQPLNEVRPNSLNTKDLDCPQLNKPLPNLPEQATSENETYETPTTAVNTESVALDQLTDIDTIIKIADAETTLGTNGSAPFSDGVHAFVLETPSSLPPLYALRVSPTSHLYDVAQPSAEAFARSSFQPPLDIMYDPPCQPSRIVAIPECIEGVTTNHAPYPLSSAPPSRSRILRAPLTMTERSKSFPAALTVVLDQMELVVSSPESVSCDPDPYLGFKDSFSVVDRPISVIRSQPRTAGLEITQKSSFHEHYMPPLLSTGAPGQLFDWDTLRVEGVNVSASLLGEVPALLQGGSLDANKASEWENGFVNPDILPQSENVREQSTCLQMLPESEPSKSGPYSWTNSPIIAPLPASAVAPPSPPTLTLPSPVGTDCLSSGRYVTSGEDSSSHTSESDALRALRRRLEEAQHTAKAAVHAAKWIVAKWGEERRSRLDPSSGRSSTPDQPSLPVPHAVESRNKRLFLSSRSSRSSSFSGAGGMLMENPLNDDPPTTFIDDVGDWTDGTTEMAVNSFGEFANPVGVTNASPSSGHGTLTRKQSLIPRTPTSTLPRRLTVLEGQIRGDARAPSTKERRQTVGALGRRSSNRSSNRRATFASPMNHQESFGITVLDSVLAGDPPEAALAPRPSVVLDADSPDDTSSSDSDDDTPPTDVLQADPAKDESLELERRSRQNSVRVSSGPMKARLRSKSVMGPQQSRSWSDSAGSDAVREADKSSEACQRARSVSATASRKRSASFVEAGATAFESTWMIGRGEDAITEDERESPGEDDLAMTQTVPIIPTDRGRTKTHSTEANLTERLRILDLDRERDLAQYTEQIVALAERAVFEMTKREEAEERVRRLEKVLFRIRREV</sequence>
<organism evidence="3 4">
    <name type="scientific">Gonapodya prolifera (strain JEL478)</name>
    <name type="common">Monoblepharis prolifera</name>
    <dbReference type="NCBI Taxonomy" id="1344416"/>
    <lineage>
        <taxon>Eukaryota</taxon>
        <taxon>Fungi</taxon>
        <taxon>Fungi incertae sedis</taxon>
        <taxon>Chytridiomycota</taxon>
        <taxon>Chytridiomycota incertae sedis</taxon>
        <taxon>Monoblepharidomycetes</taxon>
        <taxon>Monoblepharidales</taxon>
        <taxon>Gonapodyaceae</taxon>
        <taxon>Gonapodya</taxon>
    </lineage>
</organism>
<keyword evidence="4" id="KW-1185">Reference proteome</keyword>
<feature type="coiled-coil region" evidence="1">
    <location>
        <begin position="1025"/>
        <end position="1052"/>
    </location>
</feature>